<dbReference type="EMBL" id="CAMXCT020002437">
    <property type="protein sequence ID" value="CAL1151529.1"/>
    <property type="molecule type" value="Genomic_DNA"/>
</dbReference>
<reference evidence="2 3" key="2">
    <citation type="submission" date="2024-05" db="EMBL/GenBank/DDBJ databases">
        <authorList>
            <person name="Chen Y."/>
            <person name="Shah S."/>
            <person name="Dougan E. K."/>
            <person name="Thang M."/>
            <person name="Chan C."/>
        </authorList>
    </citation>
    <scope>NUCLEOTIDE SEQUENCE [LARGE SCALE GENOMIC DNA]</scope>
</reference>
<dbReference type="EMBL" id="CAMXCT010002437">
    <property type="protein sequence ID" value="CAI3998154.1"/>
    <property type="molecule type" value="Genomic_DNA"/>
</dbReference>
<protein>
    <submittedName>
        <fullName evidence="2">Sodium/bile acid cotransporter 7</fullName>
    </submittedName>
</protein>
<dbReference type="Proteomes" id="UP001152797">
    <property type="component" value="Unassembled WGS sequence"/>
</dbReference>
<evidence type="ECO:0000313" key="1">
    <source>
        <dbReference type="EMBL" id="CAI3998154.1"/>
    </source>
</evidence>
<dbReference type="AlphaFoldDB" id="A0A9P1CUV2"/>
<evidence type="ECO:0000313" key="2">
    <source>
        <dbReference type="EMBL" id="CAL4785466.1"/>
    </source>
</evidence>
<dbReference type="OrthoDB" id="416754at2759"/>
<reference evidence="1" key="1">
    <citation type="submission" date="2022-10" db="EMBL/GenBank/DDBJ databases">
        <authorList>
            <person name="Chen Y."/>
            <person name="Dougan E. K."/>
            <person name="Chan C."/>
            <person name="Rhodes N."/>
            <person name="Thang M."/>
        </authorList>
    </citation>
    <scope>NUCLEOTIDE SEQUENCE</scope>
</reference>
<sequence length="175" mass="18632">MADVTNTAKMIMKIGNLPLPAGGFFPSVVTAEIMKDGGFSPFYWDMLKANAIANLNGGSAMLYKRPLILAAALVSTVGDGNTAPFRGDSGNRIYARIAFGTTFYGFGNLAQINFKLPVGYSCATTQQGGSVPDLSLLANRFPSTKGRLGGLIPEVRYRNVPATPDVMCQITLLED</sequence>
<gene>
    <name evidence="1" type="ORF">C1SCF055_LOCUS24475</name>
</gene>
<feature type="non-terminal residue" evidence="1">
    <location>
        <position position="175"/>
    </location>
</feature>
<organism evidence="1">
    <name type="scientific">Cladocopium goreaui</name>
    <dbReference type="NCBI Taxonomy" id="2562237"/>
    <lineage>
        <taxon>Eukaryota</taxon>
        <taxon>Sar</taxon>
        <taxon>Alveolata</taxon>
        <taxon>Dinophyceae</taxon>
        <taxon>Suessiales</taxon>
        <taxon>Symbiodiniaceae</taxon>
        <taxon>Cladocopium</taxon>
    </lineage>
</organism>
<dbReference type="EMBL" id="CAMXCT030002437">
    <property type="protein sequence ID" value="CAL4785466.1"/>
    <property type="molecule type" value="Genomic_DNA"/>
</dbReference>
<evidence type="ECO:0000313" key="3">
    <source>
        <dbReference type="Proteomes" id="UP001152797"/>
    </source>
</evidence>
<name>A0A9P1CUV2_9DINO</name>
<comment type="caution">
    <text evidence="1">The sequence shown here is derived from an EMBL/GenBank/DDBJ whole genome shotgun (WGS) entry which is preliminary data.</text>
</comment>
<accession>A0A9P1CUV2</accession>
<proteinExistence type="predicted"/>
<keyword evidence="3" id="KW-1185">Reference proteome</keyword>